<accession>A0A9P6FMH4</accession>
<feature type="non-terminal residue" evidence="3">
    <location>
        <position position="1"/>
    </location>
</feature>
<reference evidence="3" key="1">
    <citation type="journal article" date="2020" name="Fungal Divers.">
        <title>Resolving the Mortierellaceae phylogeny through synthesis of multi-gene phylogenetics and phylogenomics.</title>
        <authorList>
            <person name="Vandepol N."/>
            <person name="Liber J."/>
            <person name="Desiro A."/>
            <person name="Na H."/>
            <person name="Kennedy M."/>
            <person name="Barry K."/>
            <person name="Grigoriev I.V."/>
            <person name="Miller A.N."/>
            <person name="O'Donnell K."/>
            <person name="Stajich J.E."/>
            <person name="Bonito G."/>
        </authorList>
    </citation>
    <scope>NUCLEOTIDE SEQUENCE</scope>
    <source>
        <strain evidence="3">KOD1015</strain>
    </source>
</reference>
<dbReference type="Pfam" id="PF24808">
    <property type="entry name" value="DUF7707"/>
    <property type="match status" value="1"/>
</dbReference>
<evidence type="ECO:0000313" key="4">
    <source>
        <dbReference type="Proteomes" id="UP000780801"/>
    </source>
</evidence>
<dbReference type="Proteomes" id="UP000780801">
    <property type="component" value="Unassembled WGS sequence"/>
</dbReference>
<dbReference type="InterPro" id="IPR056124">
    <property type="entry name" value="DUF7707"/>
</dbReference>
<feature type="domain" description="DUF7707" evidence="2">
    <location>
        <begin position="2"/>
        <end position="59"/>
    </location>
</feature>
<dbReference type="EMBL" id="JAABOA010004165">
    <property type="protein sequence ID" value="KAF9577964.1"/>
    <property type="molecule type" value="Genomic_DNA"/>
</dbReference>
<proteinExistence type="predicted"/>
<dbReference type="OrthoDB" id="2121879at2759"/>
<feature type="compositionally biased region" description="Polar residues" evidence="1">
    <location>
        <begin position="53"/>
        <end position="62"/>
    </location>
</feature>
<feature type="region of interest" description="Disordered" evidence="1">
    <location>
        <begin position="53"/>
        <end position="86"/>
    </location>
</feature>
<sequence>NVETLEWTCVCADGTDKLVSEWYFPIPFKLCKKELWSCVQQCASVGRFETAMDDQSPQQIPEHQQKPLLLPLSPSDQRNEQEGDFGALTYSNHDDDYDQDDWDAIEELHALKLRARLEGTSYSRFEKHYDELLLLSKNGDKQHQLFWKDRLTGADTKSSVVNKDPSIPVGSSVNREAACVERCQSQFECGTENAPKFNGIRR</sequence>
<gene>
    <name evidence="3" type="ORF">BGW38_006507</name>
</gene>
<evidence type="ECO:0000313" key="3">
    <source>
        <dbReference type="EMBL" id="KAF9577964.1"/>
    </source>
</evidence>
<organism evidence="3 4">
    <name type="scientific">Lunasporangiospora selenospora</name>
    <dbReference type="NCBI Taxonomy" id="979761"/>
    <lineage>
        <taxon>Eukaryota</taxon>
        <taxon>Fungi</taxon>
        <taxon>Fungi incertae sedis</taxon>
        <taxon>Mucoromycota</taxon>
        <taxon>Mortierellomycotina</taxon>
        <taxon>Mortierellomycetes</taxon>
        <taxon>Mortierellales</taxon>
        <taxon>Mortierellaceae</taxon>
        <taxon>Lunasporangiospora</taxon>
    </lineage>
</organism>
<dbReference type="AlphaFoldDB" id="A0A9P6FMH4"/>
<keyword evidence="4" id="KW-1185">Reference proteome</keyword>
<name>A0A9P6FMH4_9FUNG</name>
<protein>
    <recommendedName>
        <fullName evidence="2">DUF7707 domain-containing protein</fullName>
    </recommendedName>
</protein>
<feature type="non-terminal residue" evidence="3">
    <location>
        <position position="202"/>
    </location>
</feature>
<evidence type="ECO:0000256" key="1">
    <source>
        <dbReference type="SAM" id="MobiDB-lite"/>
    </source>
</evidence>
<evidence type="ECO:0000259" key="2">
    <source>
        <dbReference type="Pfam" id="PF24808"/>
    </source>
</evidence>
<comment type="caution">
    <text evidence="3">The sequence shown here is derived from an EMBL/GenBank/DDBJ whole genome shotgun (WGS) entry which is preliminary data.</text>
</comment>